<dbReference type="VEuPathDB" id="TrichDB:TVAGG3_0681560"/>
<dbReference type="Proteomes" id="UP000001542">
    <property type="component" value="Unassembled WGS sequence"/>
</dbReference>
<keyword evidence="2" id="KW-1185">Reference proteome</keyword>
<dbReference type="VEuPathDB" id="TrichDB:TVAG_196990"/>
<dbReference type="KEGG" id="tva:4754836"/>
<sequence length="172" mass="19814">MLVLPIENPRESNPYPFYIKNIGQSDGYQDEDLNLVPVWNCGINGQKIEIGLFSSECLTHDKAQNHIKSKFENFTQMEPHIQGMKNIILSTMSNQSTLNYPTDDTITCNNIPSNFSDAIYNITSYLQNEQSKLKNINLFHISKSHPQNQIQVDPMMHYRALLAQILYMDEMV</sequence>
<evidence type="ECO:0000313" key="2">
    <source>
        <dbReference type="Proteomes" id="UP000001542"/>
    </source>
</evidence>
<evidence type="ECO:0000313" key="1">
    <source>
        <dbReference type="EMBL" id="EAX97070.1"/>
    </source>
</evidence>
<reference evidence="1" key="1">
    <citation type="submission" date="2006-10" db="EMBL/GenBank/DDBJ databases">
        <authorList>
            <person name="Amadeo P."/>
            <person name="Zhao Q."/>
            <person name="Wortman J."/>
            <person name="Fraser-Liggett C."/>
            <person name="Carlton J."/>
        </authorList>
    </citation>
    <scope>NUCLEOTIDE SEQUENCE</scope>
    <source>
        <strain evidence="1">G3</strain>
    </source>
</reference>
<dbReference type="RefSeq" id="XP_001310000.1">
    <property type="nucleotide sequence ID" value="XM_001309999.1"/>
</dbReference>
<proteinExistence type="predicted"/>
<gene>
    <name evidence="1" type="ORF">TVAG_196990</name>
</gene>
<dbReference type="AlphaFoldDB" id="A2FDF6"/>
<protein>
    <submittedName>
        <fullName evidence="1">Uncharacterized protein</fullName>
    </submittedName>
</protein>
<organism evidence="1 2">
    <name type="scientific">Trichomonas vaginalis (strain ATCC PRA-98 / G3)</name>
    <dbReference type="NCBI Taxonomy" id="412133"/>
    <lineage>
        <taxon>Eukaryota</taxon>
        <taxon>Metamonada</taxon>
        <taxon>Parabasalia</taxon>
        <taxon>Trichomonadida</taxon>
        <taxon>Trichomonadidae</taxon>
        <taxon>Trichomonas</taxon>
    </lineage>
</organism>
<accession>A2FDF6</accession>
<name>A2FDF6_TRIV3</name>
<dbReference type="InParanoid" id="A2FDF6"/>
<reference evidence="1" key="2">
    <citation type="journal article" date="2007" name="Science">
        <title>Draft genome sequence of the sexually transmitted pathogen Trichomonas vaginalis.</title>
        <authorList>
            <person name="Carlton J.M."/>
            <person name="Hirt R.P."/>
            <person name="Silva J.C."/>
            <person name="Delcher A.L."/>
            <person name="Schatz M."/>
            <person name="Zhao Q."/>
            <person name="Wortman J.R."/>
            <person name="Bidwell S.L."/>
            <person name="Alsmark U.C.M."/>
            <person name="Besteiro S."/>
            <person name="Sicheritz-Ponten T."/>
            <person name="Noel C.J."/>
            <person name="Dacks J.B."/>
            <person name="Foster P.G."/>
            <person name="Simillion C."/>
            <person name="Van de Peer Y."/>
            <person name="Miranda-Saavedra D."/>
            <person name="Barton G.J."/>
            <person name="Westrop G.D."/>
            <person name="Mueller S."/>
            <person name="Dessi D."/>
            <person name="Fiori P.L."/>
            <person name="Ren Q."/>
            <person name="Paulsen I."/>
            <person name="Zhang H."/>
            <person name="Bastida-Corcuera F.D."/>
            <person name="Simoes-Barbosa A."/>
            <person name="Brown M.T."/>
            <person name="Hayes R.D."/>
            <person name="Mukherjee M."/>
            <person name="Okumura C.Y."/>
            <person name="Schneider R."/>
            <person name="Smith A.J."/>
            <person name="Vanacova S."/>
            <person name="Villalvazo M."/>
            <person name="Haas B.J."/>
            <person name="Pertea M."/>
            <person name="Feldblyum T.V."/>
            <person name="Utterback T.R."/>
            <person name="Shu C.L."/>
            <person name="Osoegawa K."/>
            <person name="de Jong P.J."/>
            <person name="Hrdy I."/>
            <person name="Horvathova L."/>
            <person name="Zubacova Z."/>
            <person name="Dolezal P."/>
            <person name="Malik S.B."/>
            <person name="Logsdon J.M. Jr."/>
            <person name="Henze K."/>
            <person name="Gupta A."/>
            <person name="Wang C.C."/>
            <person name="Dunne R.L."/>
            <person name="Upcroft J.A."/>
            <person name="Upcroft P."/>
            <person name="White O."/>
            <person name="Salzberg S.L."/>
            <person name="Tang P."/>
            <person name="Chiu C.-H."/>
            <person name="Lee Y.-S."/>
            <person name="Embley T.M."/>
            <person name="Coombs G.H."/>
            <person name="Mottram J.C."/>
            <person name="Tachezy J."/>
            <person name="Fraser-Liggett C.M."/>
            <person name="Johnson P.J."/>
        </authorList>
    </citation>
    <scope>NUCLEOTIDE SEQUENCE [LARGE SCALE GENOMIC DNA]</scope>
    <source>
        <strain evidence="1">G3</strain>
    </source>
</reference>
<dbReference type="EMBL" id="DS113731">
    <property type="protein sequence ID" value="EAX97070.1"/>
    <property type="molecule type" value="Genomic_DNA"/>
</dbReference>